<dbReference type="AlphaFoldDB" id="A0A1I0IRD6"/>
<evidence type="ECO:0000256" key="1">
    <source>
        <dbReference type="SAM" id="Phobius"/>
    </source>
</evidence>
<evidence type="ECO:0000313" key="2">
    <source>
        <dbReference type="EMBL" id="SET99785.1"/>
    </source>
</evidence>
<protein>
    <recommendedName>
        <fullName evidence="4">DUF4857 domain-containing protein</fullName>
    </recommendedName>
</protein>
<evidence type="ECO:0000313" key="3">
    <source>
        <dbReference type="Proteomes" id="UP000181981"/>
    </source>
</evidence>
<feature type="transmembrane region" description="Helical" evidence="1">
    <location>
        <begin position="356"/>
        <end position="373"/>
    </location>
</feature>
<dbReference type="Pfam" id="PF16149">
    <property type="entry name" value="DUF4857"/>
    <property type="match status" value="1"/>
</dbReference>
<dbReference type="OrthoDB" id="5365245at2"/>
<evidence type="ECO:0008006" key="4">
    <source>
        <dbReference type="Google" id="ProtNLM"/>
    </source>
</evidence>
<dbReference type="EMBL" id="FOHT01000034">
    <property type="protein sequence ID" value="SET99785.1"/>
    <property type="molecule type" value="Genomic_DNA"/>
</dbReference>
<organism evidence="2 3">
    <name type="scientific">Draconibacterium orientale</name>
    <dbReference type="NCBI Taxonomy" id="1168034"/>
    <lineage>
        <taxon>Bacteria</taxon>
        <taxon>Pseudomonadati</taxon>
        <taxon>Bacteroidota</taxon>
        <taxon>Bacteroidia</taxon>
        <taxon>Marinilabiliales</taxon>
        <taxon>Prolixibacteraceae</taxon>
        <taxon>Draconibacterium</taxon>
    </lineage>
</organism>
<feature type="transmembrane region" description="Helical" evidence="1">
    <location>
        <begin position="7"/>
        <end position="25"/>
    </location>
</feature>
<dbReference type="InterPro" id="IPR032333">
    <property type="entry name" value="DUF4857"/>
</dbReference>
<dbReference type="Proteomes" id="UP000181981">
    <property type="component" value="Unassembled WGS sequence"/>
</dbReference>
<keyword evidence="1" id="KW-0812">Transmembrane</keyword>
<feature type="transmembrane region" description="Helical" evidence="1">
    <location>
        <begin position="385"/>
        <end position="405"/>
    </location>
</feature>
<accession>A0A1I0IRD6</accession>
<proteinExistence type="predicted"/>
<gene>
    <name evidence="2" type="ORF">SAMN05444285_13413</name>
</gene>
<keyword evidence="1" id="KW-1133">Transmembrane helix</keyword>
<sequence length="411" mass="48051">MVKISRYILVFTAIIGLSVVLPQFYRMAFEKPTKTPLIQYSCIDHDFMIFRPDADDKWTNREGTKLTREAYEKKLPLMYTRQLVMDGTMPDSINGQKINIQHTGIFRSIFRITPDEIHAPKPKLYPLFESKSGRANLEMPGDFFRITWRMEFIDAKSNKILEEKSRMFSAVLYNRGFKFPAKSINGIPTTRKSCDEGYLVIDSANQLFHVKMAKGVPFVRKVDLPGEMKFKTIQCVDFSDQLYYAYLFTENNELYVLTPYDYMLEKFEVDDINPDEYEIRIYGDYFNFNVITIGSGFIRTQVLNRDHNKVDEYTETRPTYQSSSEGKLAQFLFPAELKITDDKSSFVNFFLTVSQSYWWLIFSLVLIAGQYFIIRLQKKKIRAEIIDLIIIAFTGIFGFIAVNIFPNKFID</sequence>
<name>A0A1I0IRD6_9BACT</name>
<reference evidence="2 3" key="1">
    <citation type="submission" date="2016-10" db="EMBL/GenBank/DDBJ databases">
        <authorList>
            <person name="de Groot N.N."/>
        </authorList>
    </citation>
    <scope>NUCLEOTIDE SEQUENCE [LARGE SCALE GENOMIC DNA]</scope>
    <source>
        <strain evidence="2 3">DSM 25947</strain>
    </source>
</reference>
<keyword evidence="1" id="KW-0472">Membrane</keyword>